<accession>A0A8B6BXA6</accession>
<dbReference type="Gene3D" id="2.170.15.10">
    <property type="entry name" value="Proaerolysin, chain A, domain 3"/>
    <property type="match status" value="1"/>
</dbReference>
<evidence type="ECO:0000313" key="2">
    <source>
        <dbReference type="Proteomes" id="UP000596742"/>
    </source>
</evidence>
<evidence type="ECO:0008006" key="3">
    <source>
        <dbReference type="Google" id="ProtNLM"/>
    </source>
</evidence>
<dbReference type="Proteomes" id="UP000596742">
    <property type="component" value="Unassembled WGS sequence"/>
</dbReference>
<protein>
    <recommendedName>
        <fullName evidence="3">Lectin</fullName>
    </recommendedName>
</protein>
<sequence length="286" mass="31948">MATFVIKHKSGGKFLHHLKGQSNPGNDTNLVLYEGTHDQTHFVFDIEDDHWGYIRHVASDKVIHPYGGWLNPGNNTELVLHQDRHGGALFCIDSANDAIMHKGGKFVHSRGGKNPNPGNNTRVCLHEDQHYAMRFECVSPYNTSEEVLVYGAPTLLGKWKIINMIIDPAAEHKHTLQYKVGKSKTESTSYSFEFKWETTAGISYGILNASTTTSLSTMFERSSASTWSEETTVTREITVKPGETVVTWQFVFTCDQLNHRAKFNSNLLADTRSPTDVPDDIAGSGF</sequence>
<name>A0A8B6BXA6_MYTGA</name>
<keyword evidence="2" id="KW-1185">Reference proteome</keyword>
<organism evidence="1 2">
    <name type="scientific">Mytilus galloprovincialis</name>
    <name type="common">Mediterranean mussel</name>
    <dbReference type="NCBI Taxonomy" id="29158"/>
    <lineage>
        <taxon>Eukaryota</taxon>
        <taxon>Metazoa</taxon>
        <taxon>Spiralia</taxon>
        <taxon>Lophotrochozoa</taxon>
        <taxon>Mollusca</taxon>
        <taxon>Bivalvia</taxon>
        <taxon>Autobranchia</taxon>
        <taxon>Pteriomorphia</taxon>
        <taxon>Mytilida</taxon>
        <taxon>Mytiloidea</taxon>
        <taxon>Mytilidae</taxon>
        <taxon>Mytilinae</taxon>
        <taxon>Mytilus</taxon>
    </lineage>
</organism>
<evidence type="ECO:0000313" key="1">
    <source>
        <dbReference type="EMBL" id="VDH96449.1"/>
    </source>
</evidence>
<dbReference type="SUPFAM" id="SSF56973">
    <property type="entry name" value="Aerolisin/ETX pore-forming domain"/>
    <property type="match status" value="1"/>
</dbReference>
<proteinExistence type="predicted"/>
<dbReference type="Gene3D" id="2.80.10.50">
    <property type="match status" value="1"/>
</dbReference>
<dbReference type="OrthoDB" id="6071336at2759"/>
<dbReference type="AlphaFoldDB" id="A0A8B6BXA6"/>
<gene>
    <name evidence="1" type="ORF">MGAL_10B042029</name>
</gene>
<dbReference type="CDD" id="cd23417">
    <property type="entry name" value="beta-trefoil_Ricin_MytiLec-like"/>
    <property type="match status" value="1"/>
</dbReference>
<reference evidence="1" key="1">
    <citation type="submission" date="2018-11" db="EMBL/GenBank/DDBJ databases">
        <authorList>
            <person name="Alioto T."/>
            <person name="Alioto T."/>
        </authorList>
    </citation>
    <scope>NUCLEOTIDE SEQUENCE</scope>
</reference>
<comment type="caution">
    <text evidence="1">The sequence shown here is derived from an EMBL/GenBank/DDBJ whole genome shotgun (WGS) entry which is preliminary data.</text>
</comment>
<dbReference type="EMBL" id="UYJE01000786">
    <property type="protein sequence ID" value="VDH96449.1"/>
    <property type="molecule type" value="Genomic_DNA"/>
</dbReference>